<protein>
    <recommendedName>
        <fullName evidence="3">40S ribosomal protein S19</fullName>
    </recommendedName>
</protein>
<organism evidence="1 2">
    <name type="scientific">Candidatus Methanoperedens nitratireducens</name>
    <dbReference type="NCBI Taxonomy" id="1392998"/>
    <lineage>
        <taxon>Archaea</taxon>
        <taxon>Methanobacteriati</taxon>
        <taxon>Methanobacteriota</taxon>
        <taxon>Stenosarchaea group</taxon>
        <taxon>Methanomicrobia</taxon>
        <taxon>Methanosarcinales</taxon>
        <taxon>ANME-2 cluster</taxon>
        <taxon>Candidatus Methanoperedentaceae</taxon>
        <taxon>Candidatus Methanoperedens</taxon>
    </lineage>
</organism>
<accession>A0A0P8AA74</accession>
<name>A0A0P8AA74_9EURY</name>
<evidence type="ECO:0000313" key="1">
    <source>
        <dbReference type="EMBL" id="KPQ45289.1"/>
    </source>
</evidence>
<dbReference type="AlphaFoldDB" id="A0A0P8AA74"/>
<gene>
    <name evidence="1" type="ORF">MPEBLZ_00170</name>
</gene>
<evidence type="ECO:0008006" key="3">
    <source>
        <dbReference type="Google" id="ProtNLM"/>
    </source>
</evidence>
<sequence>MQKRQIDIVKNHILRRFLNKTMIGMNYVNRQNIHVKKIGGDIVQKAIDELIKDGFLETHHKDCISINPRMLKSIGEHLEKS</sequence>
<reference evidence="1 2" key="1">
    <citation type="submission" date="2015-09" db="EMBL/GenBank/DDBJ databases">
        <title>A metagenomics-based metabolic model of nitrate-dependent anaerobic oxidation of methane by Methanoperedens-like archaea.</title>
        <authorList>
            <person name="Arshad A."/>
            <person name="Speth D.R."/>
            <person name="De Graaf R.M."/>
            <person name="Op Den Camp H.J."/>
            <person name="Jetten M.S."/>
            <person name="Welte C.U."/>
        </authorList>
    </citation>
    <scope>NUCLEOTIDE SEQUENCE [LARGE SCALE GENOMIC DNA]</scope>
</reference>
<comment type="caution">
    <text evidence="1">The sequence shown here is derived from an EMBL/GenBank/DDBJ whole genome shotgun (WGS) entry which is preliminary data.</text>
</comment>
<proteinExistence type="predicted"/>
<dbReference type="EMBL" id="LKCM01000015">
    <property type="protein sequence ID" value="KPQ45289.1"/>
    <property type="molecule type" value="Genomic_DNA"/>
</dbReference>
<dbReference type="Proteomes" id="UP000050360">
    <property type="component" value="Unassembled WGS sequence"/>
</dbReference>
<evidence type="ECO:0000313" key="2">
    <source>
        <dbReference type="Proteomes" id="UP000050360"/>
    </source>
</evidence>